<dbReference type="CDD" id="cd00586">
    <property type="entry name" value="4HBT"/>
    <property type="match status" value="1"/>
</dbReference>
<proteinExistence type="inferred from homology"/>
<accession>A0ABT9PEK1</accession>
<evidence type="ECO:0000313" key="4">
    <source>
        <dbReference type="Proteomes" id="UP001235712"/>
    </source>
</evidence>
<dbReference type="Pfam" id="PF13279">
    <property type="entry name" value="4HBT_2"/>
    <property type="match status" value="1"/>
</dbReference>
<protein>
    <submittedName>
        <fullName evidence="3">Acyl-CoA thioester hydrolase</fullName>
        <ecNumber evidence="3">3.1.2.-</ecNumber>
    </submittedName>
</protein>
<dbReference type="GO" id="GO:0016787">
    <property type="term" value="F:hydrolase activity"/>
    <property type="evidence" value="ECO:0007669"/>
    <property type="project" value="UniProtKB-KW"/>
</dbReference>
<dbReference type="EC" id="3.1.2.-" evidence="3"/>
<dbReference type="Gene3D" id="3.10.129.10">
    <property type="entry name" value="Hotdog Thioesterase"/>
    <property type="match status" value="1"/>
</dbReference>
<evidence type="ECO:0000256" key="2">
    <source>
        <dbReference type="ARBA" id="ARBA00022801"/>
    </source>
</evidence>
<comment type="similarity">
    <text evidence="1">Belongs to the 4-hydroxybenzoyl-CoA thioesterase family.</text>
</comment>
<comment type="caution">
    <text evidence="3">The sequence shown here is derived from an EMBL/GenBank/DDBJ whole genome shotgun (WGS) entry which is preliminary data.</text>
</comment>
<dbReference type="Proteomes" id="UP001235712">
    <property type="component" value="Unassembled WGS sequence"/>
</dbReference>
<evidence type="ECO:0000313" key="3">
    <source>
        <dbReference type="EMBL" id="MDP9831131.1"/>
    </source>
</evidence>
<dbReference type="SUPFAM" id="SSF54637">
    <property type="entry name" value="Thioesterase/thiol ester dehydrase-isomerase"/>
    <property type="match status" value="1"/>
</dbReference>
<sequence length="130" mass="14394">MSAHEQLFPTRWNDNDQYAHVNNVVYYEAMDTTINTWLIGAGLRESGTIALCVSSGCEYHAPISFPDVMRVVLRTGRVGTSSVTWNLELHRGGDGDPVATGRFVHVFVDPGTRRPVPIPSALREAVERLV</sequence>
<dbReference type="PANTHER" id="PTHR31793">
    <property type="entry name" value="4-HYDROXYBENZOYL-COA THIOESTERASE FAMILY MEMBER"/>
    <property type="match status" value="1"/>
</dbReference>
<evidence type="ECO:0000256" key="1">
    <source>
        <dbReference type="ARBA" id="ARBA00005953"/>
    </source>
</evidence>
<dbReference type="InterPro" id="IPR050563">
    <property type="entry name" value="4-hydroxybenzoyl-CoA_TE"/>
</dbReference>
<dbReference type="EMBL" id="JAUSQZ010000001">
    <property type="protein sequence ID" value="MDP9831131.1"/>
    <property type="molecule type" value="Genomic_DNA"/>
</dbReference>
<dbReference type="PANTHER" id="PTHR31793:SF27">
    <property type="entry name" value="NOVEL THIOESTERASE SUPERFAMILY DOMAIN AND SAPOSIN A-TYPE DOMAIN CONTAINING PROTEIN (0610012H03RIK)"/>
    <property type="match status" value="1"/>
</dbReference>
<keyword evidence="4" id="KW-1185">Reference proteome</keyword>
<dbReference type="InterPro" id="IPR029069">
    <property type="entry name" value="HotDog_dom_sf"/>
</dbReference>
<organism evidence="3 4">
    <name type="scientific">Kineosporia succinea</name>
    <dbReference type="NCBI Taxonomy" id="84632"/>
    <lineage>
        <taxon>Bacteria</taxon>
        <taxon>Bacillati</taxon>
        <taxon>Actinomycetota</taxon>
        <taxon>Actinomycetes</taxon>
        <taxon>Kineosporiales</taxon>
        <taxon>Kineosporiaceae</taxon>
        <taxon>Kineosporia</taxon>
    </lineage>
</organism>
<name>A0ABT9PEK1_9ACTN</name>
<reference evidence="3 4" key="1">
    <citation type="submission" date="2023-07" db="EMBL/GenBank/DDBJ databases">
        <title>Sequencing the genomes of 1000 actinobacteria strains.</title>
        <authorList>
            <person name="Klenk H.-P."/>
        </authorList>
    </citation>
    <scope>NUCLEOTIDE SEQUENCE [LARGE SCALE GENOMIC DNA]</scope>
    <source>
        <strain evidence="3 4">DSM 44388</strain>
    </source>
</reference>
<gene>
    <name evidence="3" type="ORF">J2S57_006880</name>
</gene>
<keyword evidence="2 3" id="KW-0378">Hydrolase</keyword>
<dbReference type="RefSeq" id="WP_307250598.1">
    <property type="nucleotide sequence ID" value="NZ_JAUSQZ010000001.1"/>
</dbReference>